<gene>
    <name evidence="1" type="ORF">GSPATT00036393001</name>
</gene>
<evidence type="ECO:0000313" key="2">
    <source>
        <dbReference type="Proteomes" id="UP000000600"/>
    </source>
</evidence>
<organism evidence="1 2">
    <name type="scientific">Paramecium tetraurelia</name>
    <dbReference type="NCBI Taxonomy" id="5888"/>
    <lineage>
        <taxon>Eukaryota</taxon>
        <taxon>Sar</taxon>
        <taxon>Alveolata</taxon>
        <taxon>Ciliophora</taxon>
        <taxon>Intramacronucleata</taxon>
        <taxon>Oligohymenophorea</taxon>
        <taxon>Peniculida</taxon>
        <taxon>Parameciidae</taxon>
        <taxon>Paramecium</taxon>
    </lineage>
</organism>
<keyword evidence="2" id="KW-1185">Reference proteome</keyword>
<accession>A0C8Z0</accession>
<protein>
    <submittedName>
        <fullName evidence="1">Uncharacterized protein</fullName>
    </submittedName>
</protein>
<proteinExistence type="predicted"/>
<dbReference type="AlphaFoldDB" id="A0C8Z0"/>
<reference evidence="1 2" key="1">
    <citation type="journal article" date="2006" name="Nature">
        <title>Global trends of whole-genome duplications revealed by the ciliate Paramecium tetraurelia.</title>
        <authorList>
            <consortium name="Genoscope"/>
            <person name="Aury J.-M."/>
            <person name="Jaillon O."/>
            <person name="Duret L."/>
            <person name="Noel B."/>
            <person name="Jubin C."/>
            <person name="Porcel B.M."/>
            <person name="Segurens B."/>
            <person name="Daubin V."/>
            <person name="Anthouard V."/>
            <person name="Aiach N."/>
            <person name="Arnaiz O."/>
            <person name="Billaut A."/>
            <person name="Beisson J."/>
            <person name="Blanc I."/>
            <person name="Bouhouche K."/>
            <person name="Camara F."/>
            <person name="Duharcourt S."/>
            <person name="Guigo R."/>
            <person name="Gogendeau D."/>
            <person name="Katinka M."/>
            <person name="Keller A.-M."/>
            <person name="Kissmehl R."/>
            <person name="Klotz C."/>
            <person name="Koll F."/>
            <person name="Le Moue A."/>
            <person name="Lepere C."/>
            <person name="Malinsky S."/>
            <person name="Nowacki M."/>
            <person name="Nowak J.K."/>
            <person name="Plattner H."/>
            <person name="Poulain J."/>
            <person name="Ruiz F."/>
            <person name="Serrano V."/>
            <person name="Zagulski M."/>
            <person name="Dessen P."/>
            <person name="Betermier M."/>
            <person name="Weissenbach J."/>
            <person name="Scarpelli C."/>
            <person name="Schachter V."/>
            <person name="Sperling L."/>
            <person name="Meyer E."/>
            <person name="Cohen J."/>
            <person name="Wincker P."/>
        </authorList>
    </citation>
    <scope>NUCLEOTIDE SEQUENCE [LARGE SCALE GENOMIC DNA]</scope>
    <source>
        <strain evidence="1 2">Stock d4-2</strain>
    </source>
</reference>
<dbReference type="KEGG" id="ptm:GSPATT00036393001"/>
<dbReference type="Proteomes" id="UP000000600">
    <property type="component" value="Unassembled WGS sequence"/>
</dbReference>
<dbReference type="EMBL" id="CT868051">
    <property type="protein sequence ID" value="CAK67257.1"/>
    <property type="molecule type" value="Genomic_DNA"/>
</dbReference>
<dbReference type="InParanoid" id="A0C8Z0"/>
<evidence type="ECO:0000313" key="1">
    <source>
        <dbReference type="EMBL" id="CAK67257.1"/>
    </source>
</evidence>
<name>A0C8Z0_PARTE</name>
<sequence>MVNDDMNEPILKMLFIGRTQFKEGETVEQLFQEYPRILAGRKEITIKRSIRISIQGLNQMRISKLQYSEGSSLLINPKIEVIDNKVEKHFSNSFQNRFFLNQNITKEPIRFEQEKPN</sequence>
<dbReference type="GeneID" id="5020439"/>
<dbReference type="RefSeq" id="XP_001434654.1">
    <property type="nucleotide sequence ID" value="XM_001434617.1"/>
</dbReference>
<dbReference type="HOGENOM" id="CLU_2089498_0_0_1"/>